<dbReference type="Proteomes" id="UP000494105">
    <property type="component" value="Unassembled WGS sequence"/>
</dbReference>
<protein>
    <recommendedName>
        <fullName evidence="1">Methyltransferase type 12 domain-containing protein</fullName>
    </recommendedName>
</protein>
<dbReference type="InterPro" id="IPR029063">
    <property type="entry name" value="SAM-dependent_MTases_sf"/>
</dbReference>
<dbReference type="SUPFAM" id="SSF53335">
    <property type="entry name" value="S-adenosyl-L-methionine-dependent methyltransferases"/>
    <property type="match status" value="1"/>
</dbReference>
<proteinExistence type="predicted"/>
<dbReference type="AlphaFoldDB" id="A0A6S7EPD8"/>
<organism evidence="2 3">
    <name type="scientific">Achromobacter piechaudii</name>
    <dbReference type="NCBI Taxonomy" id="72556"/>
    <lineage>
        <taxon>Bacteria</taxon>
        <taxon>Pseudomonadati</taxon>
        <taxon>Pseudomonadota</taxon>
        <taxon>Betaproteobacteria</taxon>
        <taxon>Burkholderiales</taxon>
        <taxon>Alcaligenaceae</taxon>
        <taxon>Achromobacter</taxon>
    </lineage>
</organism>
<dbReference type="Pfam" id="PF08242">
    <property type="entry name" value="Methyltransf_12"/>
    <property type="match status" value="1"/>
</dbReference>
<evidence type="ECO:0000313" key="3">
    <source>
        <dbReference type="Proteomes" id="UP000494105"/>
    </source>
</evidence>
<dbReference type="RefSeq" id="WP_175129970.1">
    <property type="nucleotide sequence ID" value="NZ_CADILD010000004.1"/>
</dbReference>
<evidence type="ECO:0000259" key="1">
    <source>
        <dbReference type="Pfam" id="PF08242"/>
    </source>
</evidence>
<sequence length="203" mass="23726">MHDEDTKALIELYEDRYSADGADITTLGWKNREEQRLRFDVLSGIAPLHNATICDVGCGFGDLTDYFEEKNIRIAYTGIDIAPSFIAHAKASHPNGIFHVLDLYQDEYNQEHDYFLSSGALSFKRKDNMEHAKRMLEKMFSLCRKGVAVNFLSTYVNHQHSRNFHYSPEEMFRLARGMTRWVAVRHDYPLWEFTLYLYKEAQP</sequence>
<dbReference type="Gene3D" id="3.40.50.150">
    <property type="entry name" value="Vaccinia Virus protein VP39"/>
    <property type="match status" value="1"/>
</dbReference>
<dbReference type="EMBL" id="CADILD010000004">
    <property type="protein sequence ID" value="CAB3920845.1"/>
    <property type="molecule type" value="Genomic_DNA"/>
</dbReference>
<reference evidence="2 3" key="1">
    <citation type="submission" date="2020-04" db="EMBL/GenBank/DDBJ databases">
        <authorList>
            <person name="De Canck E."/>
        </authorList>
    </citation>
    <scope>NUCLEOTIDE SEQUENCE [LARGE SCALE GENOMIC DNA]</scope>
    <source>
        <strain evidence="2 3">LMG 1861</strain>
    </source>
</reference>
<dbReference type="CDD" id="cd02440">
    <property type="entry name" value="AdoMet_MTases"/>
    <property type="match status" value="1"/>
</dbReference>
<gene>
    <name evidence="2" type="ORF">LMG1861_05394</name>
</gene>
<accession>A0A6S7EPD8</accession>
<name>A0A6S7EPD8_9BURK</name>
<feature type="domain" description="Methyltransferase type 12" evidence="1">
    <location>
        <begin position="55"/>
        <end position="146"/>
    </location>
</feature>
<evidence type="ECO:0000313" key="2">
    <source>
        <dbReference type="EMBL" id="CAB3920845.1"/>
    </source>
</evidence>
<dbReference type="InterPro" id="IPR013217">
    <property type="entry name" value="Methyltransf_12"/>
</dbReference>